<keyword evidence="1" id="KW-0812">Transmembrane</keyword>
<proteinExistence type="predicted"/>
<organism evidence="2 3">
    <name type="scientific">Methanococcoides cohabitans</name>
    <dbReference type="NCBI Taxonomy" id="3136559"/>
    <lineage>
        <taxon>Archaea</taxon>
        <taxon>Methanobacteriati</taxon>
        <taxon>Methanobacteriota</taxon>
        <taxon>Stenosarchaea group</taxon>
        <taxon>Methanomicrobia</taxon>
        <taxon>Methanosarcinales</taxon>
        <taxon>Methanosarcinaceae</taxon>
        <taxon>Methanococcoides</taxon>
    </lineage>
</organism>
<evidence type="ECO:0000256" key="1">
    <source>
        <dbReference type="SAM" id="Phobius"/>
    </source>
</evidence>
<feature type="transmembrane region" description="Helical" evidence="1">
    <location>
        <begin position="12"/>
        <end position="30"/>
    </location>
</feature>
<feature type="transmembrane region" description="Helical" evidence="1">
    <location>
        <begin position="42"/>
        <end position="60"/>
    </location>
</feature>
<dbReference type="EMBL" id="JBCAUS010000002">
    <property type="protein sequence ID" value="MEL4304358.1"/>
    <property type="molecule type" value="Genomic_DNA"/>
</dbReference>
<evidence type="ECO:0000313" key="2">
    <source>
        <dbReference type="EMBL" id="MEL4304358.1"/>
    </source>
</evidence>
<protein>
    <submittedName>
        <fullName evidence="2">Uncharacterized protein</fullName>
    </submittedName>
</protein>
<gene>
    <name evidence="2" type="ORF">WOA13_00710</name>
</gene>
<dbReference type="RefSeq" id="WP_342126088.1">
    <property type="nucleotide sequence ID" value="NZ_JBCAUS010000002.1"/>
</dbReference>
<sequence length="124" mass="14270">MMMDISIFFARLWGSYFVIFGLLFIVTRQLGKTIEMTDDKAFVISTGYTTLLMGLVTVILHNVWVADWRVAITILGWSTVIKGIMKIGFPEHIHKQAQRFKKKQPLSAAILLILGAWLLWMSFY</sequence>
<feature type="transmembrane region" description="Helical" evidence="1">
    <location>
        <begin position="106"/>
        <end position="123"/>
    </location>
</feature>
<reference evidence="2 3" key="1">
    <citation type="submission" date="2024-04" db="EMBL/GenBank/DDBJ databases">
        <title>Methanococcoides sp. LMO-2.</title>
        <authorList>
            <person name="Liang L."/>
        </authorList>
    </citation>
    <scope>NUCLEOTIDE SEQUENCE [LARGE SCALE GENOMIC DNA]</scope>
    <source>
        <strain evidence="2 3">LMO-2</strain>
    </source>
</reference>
<dbReference type="Proteomes" id="UP001396646">
    <property type="component" value="Unassembled WGS sequence"/>
</dbReference>
<keyword evidence="1" id="KW-1133">Transmembrane helix</keyword>
<comment type="caution">
    <text evidence="2">The sequence shown here is derived from an EMBL/GenBank/DDBJ whole genome shotgun (WGS) entry which is preliminary data.</text>
</comment>
<name>A0ABU9KTS7_9EURY</name>
<evidence type="ECO:0000313" key="3">
    <source>
        <dbReference type="Proteomes" id="UP001396646"/>
    </source>
</evidence>
<keyword evidence="3" id="KW-1185">Reference proteome</keyword>
<keyword evidence="1" id="KW-0472">Membrane</keyword>
<accession>A0ABU9KTS7</accession>